<dbReference type="InterPro" id="IPR051472">
    <property type="entry name" value="T3SS_Stator/FliH"/>
</dbReference>
<keyword evidence="4" id="KW-0813">Transport</keyword>
<dbReference type="Pfam" id="PF02108">
    <property type="entry name" value="FliH"/>
    <property type="match status" value="1"/>
</dbReference>
<dbReference type="InterPro" id="IPR018035">
    <property type="entry name" value="Flagellar_FliH/T3SS_HrpE"/>
</dbReference>
<evidence type="ECO:0000256" key="6">
    <source>
        <dbReference type="ARBA" id="ARBA00022927"/>
    </source>
</evidence>
<dbReference type="GO" id="GO:0005829">
    <property type="term" value="C:cytosol"/>
    <property type="evidence" value="ECO:0007669"/>
    <property type="project" value="TreeGrafter"/>
</dbReference>
<evidence type="ECO:0000256" key="8">
    <source>
        <dbReference type="SAM" id="MobiDB-lite"/>
    </source>
</evidence>
<evidence type="ECO:0000313" key="11">
    <source>
        <dbReference type="Proteomes" id="UP000630923"/>
    </source>
</evidence>
<evidence type="ECO:0000256" key="3">
    <source>
        <dbReference type="ARBA" id="ARBA00016507"/>
    </source>
</evidence>
<dbReference type="PANTHER" id="PTHR34982">
    <property type="entry name" value="YOP PROTEINS TRANSLOCATION PROTEIN L"/>
    <property type="match status" value="1"/>
</dbReference>
<reference evidence="10" key="2">
    <citation type="submission" date="2020-09" db="EMBL/GenBank/DDBJ databases">
        <authorList>
            <person name="Sun Q."/>
            <person name="Kim S."/>
        </authorList>
    </citation>
    <scope>NUCLEOTIDE SEQUENCE</scope>
    <source>
        <strain evidence="10">KCTC 42590</strain>
    </source>
</reference>
<evidence type="ECO:0000313" key="10">
    <source>
        <dbReference type="EMBL" id="GHF22601.1"/>
    </source>
</evidence>
<dbReference type="RefSeq" id="WP_191251797.1">
    <property type="nucleotide sequence ID" value="NZ_BNCI01000002.1"/>
</dbReference>
<evidence type="ECO:0000256" key="4">
    <source>
        <dbReference type="ARBA" id="ARBA00022448"/>
    </source>
</evidence>
<keyword evidence="7" id="KW-1006">Bacterial flagellum protein export</keyword>
<sequence length="244" mass="26931">MAEPVKFTFDRAFDGGAKSRYDEDVARLQDELAQTKEAAYAEGHAAGHAQALGEIEAATLEATNAIAASAQALITQQKSLEDRLKQEMVQLSYAIASKLAPTLIRERPLAEIEGLIEECLNMARKEPRIVIRVAPALLDSLSERINTIKNASAFDGEIILIDDASLKFQDCCVEWPDGGLERKFMDIQVQVQDAVQRYVIARFEQEGDWSTGHVETDNAAGQEDMPKSDAYLETDISEFEPPQG</sequence>
<name>A0A919E7X9_9PROT</name>
<accession>A0A919E7X9</accession>
<dbReference type="GO" id="GO:0015031">
    <property type="term" value="P:protein transport"/>
    <property type="evidence" value="ECO:0007669"/>
    <property type="project" value="UniProtKB-KW"/>
</dbReference>
<evidence type="ECO:0000256" key="7">
    <source>
        <dbReference type="ARBA" id="ARBA00023225"/>
    </source>
</evidence>
<evidence type="ECO:0000256" key="1">
    <source>
        <dbReference type="ARBA" id="ARBA00003041"/>
    </source>
</evidence>
<comment type="caution">
    <text evidence="10">The sequence shown here is derived from an EMBL/GenBank/DDBJ whole genome shotgun (WGS) entry which is preliminary data.</text>
</comment>
<organism evidence="10 11">
    <name type="scientific">Kordiimonas sediminis</name>
    <dbReference type="NCBI Taxonomy" id="1735581"/>
    <lineage>
        <taxon>Bacteria</taxon>
        <taxon>Pseudomonadati</taxon>
        <taxon>Pseudomonadota</taxon>
        <taxon>Alphaproteobacteria</taxon>
        <taxon>Kordiimonadales</taxon>
        <taxon>Kordiimonadaceae</taxon>
        <taxon>Kordiimonas</taxon>
    </lineage>
</organism>
<protein>
    <recommendedName>
        <fullName evidence="3">Flagellar assembly protein FliH</fullName>
    </recommendedName>
</protein>
<dbReference type="EMBL" id="BNCI01000002">
    <property type="protein sequence ID" value="GHF22601.1"/>
    <property type="molecule type" value="Genomic_DNA"/>
</dbReference>
<dbReference type="PANTHER" id="PTHR34982:SF1">
    <property type="entry name" value="FLAGELLAR ASSEMBLY PROTEIN FLIH"/>
    <property type="match status" value="1"/>
</dbReference>
<feature type="domain" description="Flagellar assembly protein FliH/Type III secretion system HrpE" evidence="9">
    <location>
        <begin position="62"/>
        <end position="178"/>
    </location>
</feature>
<proteinExistence type="inferred from homology"/>
<comment type="function">
    <text evidence="1">Needed for flagellar regrowth and assembly.</text>
</comment>
<keyword evidence="11" id="KW-1185">Reference proteome</keyword>
<evidence type="ECO:0000256" key="5">
    <source>
        <dbReference type="ARBA" id="ARBA00022795"/>
    </source>
</evidence>
<comment type="similarity">
    <text evidence="2">Belongs to the FliH family.</text>
</comment>
<dbReference type="AlphaFoldDB" id="A0A919E7X9"/>
<evidence type="ECO:0000256" key="2">
    <source>
        <dbReference type="ARBA" id="ARBA00006602"/>
    </source>
</evidence>
<keyword evidence="5" id="KW-1005">Bacterial flagellum biogenesis</keyword>
<feature type="region of interest" description="Disordered" evidence="8">
    <location>
        <begin position="210"/>
        <end position="244"/>
    </location>
</feature>
<dbReference type="Proteomes" id="UP000630923">
    <property type="component" value="Unassembled WGS sequence"/>
</dbReference>
<evidence type="ECO:0000259" key="9">
    <source>
        <dbReference type="Pfam" id="PF02108"/>
    </source>
</evidence>
<dbReference type="GO" id="GO:0044781">
    <property type="term" value="P:bacterial-type flagellum organization"/>
    <property type="evidence" value="ECO:0007669"/>
    <property type="project" value="UniProtKB-KW"/>
</dbReference>
<reference evidence="10" key="1">
    <citation type="journal article" date="2014" name="Int. J. Syst. Evol. Microbiol.">
        <title>Complete genome sequence of Corynebacterium casei LMG S-19264T (=DSM 44701T), isolated from a smear-ripened cheese.</title>
        <authorList>
            <consortium name="US DOE Joint Genome Institute (JGI-PGF)"/>
            <person name="Walter F."/>
            <person name="Albersmeier A."/>
            <person name="Kalinowski J."/>
            <person name="Ruckert C."/>
        </authorList>
    </citation>
    <scope>NUCLEOTIDE SEQUENCE</scope>
    <source>
        <strain evidence="10">KCTC 42590</strain>
    </source>
</reference>
<gene>
    <name evidence="10" type="ORF">GCM10017044_16190</name>
</gene>
<keyword evidence="6" id="KW-0653">Protein transport</keyword>